<dbReference type="EMBL" id="KV418333">
    <property type="protein sequence ID" value="KZP02751.1"/>
    <property type="molecule type" value="Genomic_DNA"/>
</dbReference>
<dbReference type="InterPro" id="IPR011333">
    <property type="entry name" value="SKP1/BTB/POZ_sf"/>
</dbReference>
<feature type="domain" description="BTB" evidence="1">
    <location>
        <begin position="18"/>
        <end position="48"/>
    </location>
</feature>
<dbReference type="SUPFAM" id="SSF54695">
    <property type="entry name" value="POZ domain"/>
    <property type="match status" value="1"/>
</dbReference>
<proteinExistence type="predicted"/>
<dbReference type="Proteomes" id="UP000076532">
    <property type="component" value="Unassembled WGS sequence"/>
</dbReference>
<dbReference type="OrthoDB" id="3217871at2759"/>
<dbReference type="Gene3D" id="3.30.710.10">
    <property type="entry name" value="Potassium Channel Kv1.1, Chain A"/>
    <property type="match status" value="1"/>
</dbReference>
<name>A0A167TB54_9AGAM</name>
<sequence>MVPVQEAIARSDVWFEDGNIVIQAEQTQFKIHRGVLAAQSSVFQGMFSLPQPPSGEHEAVEGCPVVHVSDSATDIAIALRALFLRGYVSGEALSITVVAAFVRIGTKYEIEIIRTEGLKRLLYEYPSSLSDYDEMDAWSRIVCTPSVNIDAANLAREQNLLSLLPTAFYLTCAAHDAKSLTSGCPRDDGTIAMILPIDLITCLIARESLAKVQLKTTFAWVNPYPSIYSSCGTPHKCIESRMQIMAILLLPPNNICGLDFWGRDQMNEFVDNMCTRCQRVAKKLHNDGRVEFWNKQPGCFDLPEWVEINKERAEFT</sequence>
<protein>
    <recommendedName>
        <fullName evidence="1">BTB domain-containing protein</fullName>
    </recommendedName>
</protein>
<evidence type="ECO:0000313" key="3">
    <source>
        <dbReference type="Proteomes" id="UP000076532"/>
    </source>
</evidence>
<organism evidence="2 3">
    <name type="scientific">Athelia psychrophila</name>
    <dbReference type="NCBI Taxonomy" id="1759441"/>
    <lineage>
        <taxon>Eukaryota</taxon>
        <taxon>Fungi</taxon>
        <taxon>Dikarya</taxon>
        <taxon>Basidiomycota</taxon>
        <taxon>Agaricomycotina</taxon>
        <taxon>Agaricomycetes</taxon>
        <taxon>Agaricomycetidae</taxon>
        <taxon>Atheliales</taxon>
        <taxon>Atheliaceae</taxon>
        <taxon>Athelia</taxon>
    </lineage>
</organism>
<dbReference type="InterPro" id="IPR000210">
    <property type="entry name" value="BTB/POZ_dom"/>
</dbReference>
<dbReference type="CDD" id="cd18186">
    <property type="entry name" value="BTB_POZ_ZBTB_KLHL-like"/>
    <property type="match status" value="1"/>
</dbReference>
<dbReference type="AlphaFoldDB" id="A0A167TB54"/>
<accession>A0A167TB54</accession>
<evidence type="ECO:0000313" key="2">
    <source>
        <dbReference type="EMBL" id="KZP02751.1"/>
    </source>
</evidence>
<reference evidence="2 3" key="1">
    <citation type="journal article" date="2016" name="Mol. Biol. Evol.">
        <title>Comparative Genomics of Early-Diverging Mushroom-Forming Fungi Provides Insights into the Origins of Lignocellulose Decay Capabilities.</title>
        <authorList>
            <person name="Nagy L.G."/>
            <person name="Riley R."/>
            <person name="Tritt A."/>
            <person name="Adam C."/>
            <person name="Daum C."/>
            <person name="Floudas D."/>
            <person name="Sun H."/>
            <person name="Yadav J.S."/>
            <person name="Pangilinan J."/>
            <person name="Larsson K.H."/>
            <person name="Matsuura K."/>
            <person name="Barry K."/>
            <person name="Labutti K."/>
            <person name="Kuo R."/>
            <person name="Ohm R.A."/>
            <person name="Bhattacharya S.S."/>
            <person name="Shirouzu T."/>
            <person name="Yoshinaga Y."/>
            <person name="Martin F.M."/>
            <person name="Grigoriev I.V."/>
            <person name="Hibbett D.S."/>
        </authorList>
    </citation>
    <scope>NUCLEOTIDE SEQUENCE [LARGE SCALE GENOMIC DNA]</scope>
    <source>
        <strain evidence="2 3">CBS 109695</strain>
    </source>
</reference>
<keyword evidence="3" id="KW-1185">Reference proteome</keyword>
<evidence type="ECO:0000259" key="1">
    <source>
        <dbReference type="PROSITE" id="PS50097"/>
    </source>
</evidence>
<dbReference type="Pfam" id="PF00651">
    <property type="entry name" value="BTB"/>
    <property type="match status" value="1"/>
</dbReference>
<dbReference type="PROSITE" id="PS50097">
    <property type="entry name" value="BTB"/>
    <property type="match status" value="1"/>
</dbReference>
<gene>
    <name evidence="2" type="ORF">FIBSPDRAFT_1055669</name>
</gene>